<keyword evidence="6" id="KW-0653">Protein transport</keyword>
<dbReference type="GO" id="GO:0006935">
    <property type="term" value="P:chemotaxis"/>
    <property type="evidence" value="ECO:0007669"/>
    <property type="project" value="UniProtKB-KW"/>
</dbReference>
<keyword evidence="7" id="KW-0472">Membrane</keyword>
<dbReference type="GO" id="GO:0015031">
    <property type="term" value="P:protein transport"/>
    <property type="evidence" value="ECO:0007669"/>
    <property type="project" value="UniProtKB-KW"/>
</dbReference>
<evidence type="ECO:0000256" key="7">
    <source>
        <dbReference type="ARBA" id="ARBA00023136"/>
    </source>
</evidence>
<evidence type="ECO:0008006" key="11">
    <source>
        <dbReference type="Google" id="ProtNLM"/>
    </source>
</evidence>
<evidence type="ECO:0000256" key="3">
    <source>
        <dbReference type="ARBA" id="ARBA00022475"/>
    </source>
</evidence>
<evidence type="ECO:0000256" key="6">
    <source>
        <dbReference type="ARBA" id="ARBA00022927"/>
    </source>
</evidence>
<dbReference type="InterPro" id="IPR053716">
    <property type="entry name" value="Flag_assembly_chemotaxis_eff"/>
</dbReference>
<evidence type="ECO:0000256" key="2">
    <source>
        <dbReference type="ARBA" id="ARBA00022448"/>
    </source>
</evidence>
<dbReference type="GO" id="GO:0044781">
    <property type="term" value="P:bacterial-type flagellum organization"/>
    <property type="evidence" value="ECO:0007669"/>
    <property type="project" value="UniProtKB-KW"/>
</dbReference>
<evidence type="ECO:0000313" key="10">
    <source>
        <dbReference type="EMBL" id="VAX41202.1"/>
    </source>
</evidence>
<keyword evidence="3" id="KW-1003">Cell membrane</keyword>
<dbReference type="Pfam" id="PF02050">
    <property type="entry name" value="FliJ"/>
    <property type="match status" value="1"/>
</dbReference>
<dbReference type="GO" id="GO:0009288">
    <property type="term" value="C:bacterial-type flagellum"/>
    <property type="evidence" value="ECO:0007669"/>
    <property type="project" value="InterPro"/>
</dbReference>
<dbReference type="AlphaFoldDB" id="A0A3B1DKH3"/>
<proteinExistence type="predicted"/>
<name>A0A3B1DKH3_9ZZZZ</name>
<organism evidence="10">
    <name type="scientific">hydrothermal vent metagenome</name>
    <dbReference type="NCBI Taxonomy" id="652676"/>
    <lineage>
        <taxon>unclassified sequences</taxon>
        <taxon>metagenomes</taxon>
        <taxon>ecological metagenomes</taxon>
    </lineage>
</organism>
<accession>A0A3B1DKH3</accession>
<evidence type="ECO:0000256" key="1">
    <source>
        <dbReference type="ARBA" id="ARBA00004413"/>
    </source>
</evidence>
<protein>
    <recommendedName>
        <fullName evidence="11">Flagellar FliJ protein</fullName>
    </recommendedName>
</protein>
<keyword evidence="8" id="KW-1006">Bacterial flagellum protein export</keyword>
<sequence>MAKFIFELKVLLAQRRREEQERMKAVAEIERERVEIEQSALRLAAEMRAEREVLRQELEGKTSVDLGSVRQQANASLHGIRKTHELALQGAATVTKLEAVRRELLEATTRRRAVELLRDRRFEAWLAAERAKEAREVDELVTARFGKSTAHDGAQP</sequence>
<evidence type="ECO:0000256" key="5">
    <source>
        <dbReference type="ARBA" id="ARBA00022795"/>
    </source>
</evidence>
<gene>
    <name evidence="10" type="ORF">MNBD_PLANCTO03-414</name>
</gene>
<keyword evidence="4" id="KW-0145">Chemotaxis</keyword>
<keyword evidence="5" id="KW-1005">Bacterial flagellum biogenesis</keyword>
<comment type="subcellular location">
    <subcellularLocation>
        <location evidence="1">Cell membrane</location>
        <topology evidence="1">Peripheral membrane protein</topology>
        <orientation evidence="1">Cytoplasmic side</orientation>
    </subcellularLocation>
</comment>
<dbReference type="InterPro" id="IPR012823">
    <property type="entry name" value="Flagell_FliJ"/>
</dbReference>
<evidence type="ECO:0000256" key="8">
    <source>
        <dbReference type="ARBA" id="ARBA00023225"/>
    </source>
</evidence>
<dbReference type="Gene3D" id="1.10.287.1700">
    <property type="match status" value="1"/>
</dbReference>
<evidence type="ECO:0000256" key="9">
    <source>
        <dbReference type="SAM" id="Coils"/>
    </source>
</evidence>
<keyword evidence="2" id="KW-0813">Transport</keyword>
<evidence type="ECO:0000256" key="4">
    <source>
        <dbReference type="ARBA" id="ARBA00022500"/>
    </source>
</evidence>
<dbReference type="GO" id="GO:0005886">
    <property type="term" value="C:plasma membrane"/>
    <property type="evidence" value="ECO:0007669"/>
    <property type="project" value="UniProtKB-SubCell"/>
</dbReference>
<reference evidence="10" key="1">
    <citation type="submission" date="2018-06" db="EMBL/GenBank/DDBJ databases">
        <authorList>
            <person name="Zhirakovskaya E."/>
        </authorList>
    </citation>
    <scope>NUCLEOTIDE SEQUENCE</scope>
</reference>
<dbReference type="GO" id="GO:0071973">
    <property type="term" value="P:bacterial-type flagellum-dependent cell motility"/>
    <property type="evidence" value="ECO:0007669"/>
    <property type="project" value="InterPro"/>
</dbReference>
<keyword evidence="9" id="KW-0175">Coiled coil</keyword>
<dbReference type="EMBL" id="UOGK01000504">
    <property type="protein sequence ID" value="VAX41202.1"/>
    <property type="molecule type" value="Genomic_DNA"/>
</dbReference>
<feature type="coiled-coil region" evidence="9">
    <location>
        <begin position="8"/>
        <end position="57"/>
    </location>
</feature>